<protein>
    <recommendedName>
        <fullName evidence="4">Secreted protein</fullName>
    </recommendedName>
</protein>
<dbReference type="RefSeq" id="WP_078783737.1">
    <property type="nucleotide sequence ID" value="NZ_FUYF01000003.1"/>
</dbReference>
<gene>
    <name evidence="2" type="ORF">SAMN02745178_00738</name>
</gene>
<proteinExistence type="predicted"/>
<dbReference type="GeneID" id="93337224"/>
<keyword evidence="1" id="KW-0732">Signal</keyword>
<feature type="signal peptide" evidence="1">
    <location>
        <begin position="1"/>
        <end position="20"/>
    </location>
</feature>
<dbReference type="EMBL" id="FUYF01000003">
    <property type="protein sequence ID" value="SKA78092.1"/>
    <property type="molecule type" value="Genomic_DNA"/>
</dbReference>
<reference evidence="2 3" key="1">
    <citation type="submission" date="2017-02" db="EMBL/GenBank/DDBJ databases">
        <authorList>
            <person name="Peterson S.W."/>
        </authorList>
    </citation>
    <scope>NUCLEOTIDE SEQUENCE [LARGE SCALE GENOMIC DNA]</scope>
    <source>
        <strain evidence="2 3">ATCC 27749</strain>
    </source>
</reference>
<evidence type="ECO:0000256" key="1">
    <source>
        <dbReference type="SAM" id="SignalP"/>
    </source>
</evidence>
<dbReference type="STRING" id="745368.SAMN02745178_00738"/>
<evidence type="ECO:0000313" key="3">
    <source>
        <dbReference type="Proteomes" id="UP000190286"/>
    </source>
</evidence>
<accession>A0A1T4WL89</accession>
<evidence type="ECO:0008006" key="4">
    <source>
        <dbReference type="Google" id="ProtNLM"/>
    </source>
</evidence>
<name>A0A1T4WL89_9FIRM</name>
<dbReference type="Proteomes" id="UP000190286">
    <property type="component" value="Unassembled WGS sequence"/>
</dbReference>
<dbReference type="AlphaFoldDB" id="A0A1T4WL89"/>
<feature type="chain" id="PRO_5039111858" description="Secreted protein" evidence="1">
    <location>
        <begin position="21"/>
        <end position="74"/>
    </location>
</feature>
<evidence type="ECO:0000313" key="2">
    <source>
        <dbReference type="EMBL" id="SKA78092.1"/>
    </source>
</evidence>
<organism evidence="2 3">
    <name type="scientific">Gemmiger formicilis</name>
    <dbReference type="NCBI Taxonomy" id="745368"/>
    <lineage>
        <taxon>Bacteria</taxon>
        <taxon>Bacillati</taxon>
        <taxon>Bacillota</taxon>
        <taxon>Clostridia</taxon>
        <taxon>Eubacteriales</taxon>
        <taxon>Gemmiger</taxon>
    </lineage>
</organism>
<keyword evidence="3" id="KW-1185">Reference proteome</keyword>
<sequence>MNFRFYRLIFCQCTAALANAALRFALSLHLYLVVCGKIYGTLAHRYFPILVGKWRPGQPVLQRKNDTAHRFTEI</sequence>